<evidence type="ECO:0000256" key="3">
    <source>
        <dbReference type="ARBA" id="ARBA00022989"/>
    </source>
</evidence>
<proteinExistence type="predicted"/>
<dbReference type="AlphaFoldDB" id="A0A401GNR4"/>
<dbReference type="Proteomes" id="UP000287166">
    <property type="component" value="Unassembled WGS sequence"/>
</dbReference>
<reference evidence="8 9" key="1">
    <citation type="journal article" date="2018" name="Sci. Rep.">
        <title>Genome sequence of the cauliflower mushroom Sparassis crispa (Hanabiratake) and its association with beneficial usage.</title>
        <authorList>
            <person name="Kiyama R."/>
            <person name="Furutani Y."/>
            <person name="Kawaguchi K."/>
            <person name="Nakanishi T."/>
        </authorList>
    </citation>
    <scope>NUCLEOTIDE SEQUENCE [LARGE SCALE GENOMIC DNA]</scope>
</reference>
<dbReference type="EMBL" id="BFAD01000005">
    <property type="protein sequence ID" value="GBE83853.1"/>
    <property type="molecule type" value="Genomic_DNA"/>
</dbReference>
<dbReference type="RefSeq" id="XP_027614766.1">
    <property type="nucleotide sequence ID" value="XM_027758965.1"/>
</dbReference>
<dbReference type="OrthoDB" id="6418713at2759"/>
<evidence type="ECO:0000313" key="9">
    <source>
        <dbReference type="Proteomes" id="UP000287166"/>
    </source>
</evidence>
<feature type="transmembrane region" description="Helical" evidence="6">
    <location>
        <begin position="176"/>
        <end position="193"/>
    </location>
</feature>
<feature type="transmembrane region" description="Helical" evidence="6">
    <location>
        <begin position="119"/>
        <end position="136"/>
    </location>
</feature>
<name>A0A401GNR4_9APHY</name>
<keyword evidence="3 6" id="KW-1133">Transmembrane helix</keyword>
<dbReference type="InterPro" id="IPR004853">
    <property type="entry name" value="Sugar_P_trans_dom"/>
</dbReference>
<feature type="region of interest" description="Disordered" evidence="5">
    <location>
        <begin position="1"/>
        <end position="22"/>
    </location>
</feature>
<feature type="transmembrane region" description="Helical" evidence="6">
    <location>
        <begin position="268"/>
        <end position="298"/>
    </location>
</feature>
<feature type="transmembrane region" description="Helical" evidence="6">
    <location>
        <begin position="49"/>
        <end position="68"/>
    </location>
</feature>
<evidence type="ECO:0000256" key="2">
    <source>
        <dbReference type="ARBA" id="ARBA00022692"/>
    </source>
</evidence>
<organism evidence="8 9">
    <name type="scientific">Sparassis crispa</name>
    <dbReference type="NCBI Taxonomy" id="139825"/>
    <lineage>
        <taxon>Eukaryota</taxon>
        <taxon>Fungi</taxon>
        <taxon>Dikarya</taxon>
        <taxon>Basidiomycota</taxon>
        <taxon>Agaricomycotina</taxon>
        <taxon>Agaricomycetes</taxon>
        <taxon>Polyporales</taxon>
        <taxon>Sparassidaceae</taxon>
        <taxon>Sparassis</taxon>
    </lineage>
</organism>
<accession>A0A401GNR4</accession>
<feature type="transmembrane region" description="Helical" evidence="6">
    <location>
        <begin position="236"/>
        <end position="256"/>
    </location>
</feature>
<comment type="subcellular location">
    <subcellularLocation>
        <location evidence="1">Membrane</location>
        <topology evidence="1">Multi-pass membrane protein</topology>
    </subcellularLocation>
</comment>
<keyword evidence="9" id="KW-1185">Reference proteome</keyword>
<evidence type="ECO:0000256" key="5">
    <source>
        <dbReference type="SAM" id="MobiDB-lite"/>
    </source>
</evidence>
<dbReference type="GeneID" id="38780770"/>
<keyword evidence="4 6" id="KW-0472">Membrane</keyword>
<evidence type="ECO:0000256" key="1">
    <source>
        <dbReference type="ARBA" id="ARBA00004141"/>
    </source>
</evidence>
<dbReference type="InterPro" id="IPR050186">
    <property type="entry name" value="TPT_transporter"/>
</dbReference>
<feature type="compositionally biased region" description="Basic and acidic residues" evidence="5">
    <location>
        <begin position="1"/>
        <end position="10"/>
    </location>
</feature>
<evidence type="ECO:0000259" key="7">
    <source>
        <dbReference type="Pfam" id="PF03151"/>
    </source>
</evidence>
<feature type="transmembrane region" description="Helical" evidence="6">
    <location>
        <begin position="304"/>
        <end position="336"/>
    </location>
</feature>
<evidence type="ECO:0000256" key="4">
    <source>
        <dbReference type="ARBA" id="ARBA00023136"/>
    </source>
</evidence>
<sequence length="342" mass="37198">MSTDYEKPGTGEEDEHMQQLEVPDEKVLDGALPSPVSAPVPRSSKSTKLSAAAIIPIWIVLSSSVIIYNNYLYNTLEFRFPVFLVTWHLTFAAIGTRVLQRTTHLLDGAKDVHVSKDMFLRSILPIGFLFSGSLILSNTAYLYLSVAYIQMLKAFNPVAILLISWTFRIQDPNKKLAMIVFMISAGVALASHGELRFNLIGFLTQAAAVAFESSRLVMIEILLHGLKMDPLVSLHYYAPVCALINLLVLPLTEGLAPFYEVMRVGPLVLLSNACIAFMLNVAAVFLIGAGSGLVLTLAGVFKDILLITGSVLIFGAMVTPLQVVGYSIALCGLVLYKTSGSK</sequence>
<keyword evidence="2 6" id="KW-0812">Transmembrane</keyword>
<feature type="domain" description="Sugar phosphate transporter" evidence="7">
    <location>
        <begin position="52"/>
        <end position="336"/>
    </location>
</feature>
<evidence type="ECO:0000256" key="6">
    <source>
        <dbReference type="SAM" id="Phobius"/>
    </source>
</evidence>
<dbReference type="PANTHER" id="PTHR11132">
    <property type="entry name" value="SOLUTE CARRIER FAMILY 35"/>
    <property type="match status" value="1"/>
</dbReference>
<dbReference type="Pfam" id="PF03151">
    <property type="entry name" value="TPT"/>
    <property type="match status" value="1"/>
</dbReference>
<comment type="caution">
    <text evidence="8">The sequence shown here is derived from an EMBL/GenBank/DDBJ whole genome shotgun (WGS) entry which is preliminary data.</text>
</comment>
<protein>
    <recommendedName>
        <fullName evidence="7">Sugar phosphate transporter domain-containing protein</fullName>
    </recommendedName>
</protein>
<gene>
    <name evidence="8" type="ORF">SCP_0509100</name>
</gene>
<dbReference type="InParanoid" id="A0A401GNR4"/>
<dbReference type="GO" id="GO:0016020">
    <property type="term" value="C:membrane"/>
    <property type="evidence" value="ECO:0007669"/>
    <property type="project" value="UniProtKB-SubCell"/>
</dbReference>
<feature type="transmembrane region" description="Helical" evidence="6">
    <location>
        <begin position="80"/>
        <end position="99"/>
    </location>
</feature>
<evidence type="ECO:0000313" key="8">
    <source>
        <dbReference type="EMBL" id="GBE83853.1"/>
    </source>
</evidence>